<evidence type="ECO:0000313" key="1">
    <source>
        <dbReference type="EMBL" id="KHN70003.1"/>
    </source>
</evidence>
<dbReference type="OrthoDB" id="2190647at2759"/>
<dbReference type="RefSeq" id="XP_014564045.1">
    <property type="nucleotide sequence ID" value="XM_014708559.1"/>
</dbReference>
<dbReference type="VEuPathDB" id="MicrosporidiaDB:M896_042030"/>
<reference evidence="1 2" key="1">
    <citation type="journal article" date="2014" name="MBio">
        <title>The Ordospora colligata genome; evolution of extreme reduction in microsporidia and host-to-parasite horizontal gene transfer.</title>
        <authorList>
            <person name="Pombert J.-F."/>
            <person name="Haag K.L."/>
            <person name="Beidas S."/>
            <person name="Ebert D."/>
            <person name="Keeling P.J."/>
        </authorList>
    </citation>
    <scope>NUCLEOTIDE SEQUENCE [LARGE SCALE GENOMIC DNA]</scope>
    <source>
        <strain evidence="1 2">OC4</strain>
    </source>
</reference>
<dbReference type="HOGENOM" id="CLU_1107119_0_0_1"/>
<dbReference type="AlphaFoldDB" id="A0A0B2UKV8"/>
<keyword evidence="2" id="KW-1185">Reference proteome</keyword>
<dbReference type="EMBL" id="JOKQ01000004">
    <property type="protein sequence ID" value="KHN70003.1"/>
    <property type="molecule type" value="Genomic_DNA"/>
</dbReference>
<proteinExistence type="predicted"/>
<dbReference type="Proteomes" id="UP000031056">
    <property type="component" value="Unassembled WGS sequence"/>
</dbReference>
<protein>
    <submittedName>
        <fullName evidence="1">Uncharacterized protein</fullName>
    </submittedName>
</protein>
<dbReference type="GeneID" id="26261641"/>
<sequence>MDERIELCVGIDYMARGSRSKITDSVCIRKPVVVVSPYKSKCLDIMIAVKGMQEIVVTPNDLVELLDGVDGDNYAELSKQTHIIVENGQLMESFGYLPELLELKRRGKSFVILNMSSQPVFASNAVVLTLDKYFIEANGDDRYAVVFMLCRIYKRVCIVCREYKRMRMFADIFKLEVLVCRHKDVNVGSGVVVVMDEFREFECEVLFYIGKSCKGLQRKRLDASKMGKYLYRVRDVCGALSPNVVSGKQKLDAGRFCNIDR</sequence>
<name>A0A0B2UKV8_9MICR</name>
<organism evidence="1 2">
    <name type="scientific">Ordospora colligata OC4</name>
    <dbReference type="NCBI Taxonomy" id="1354746"/>
    <lineage>
        <taxon>Eukaryota</taxon>
        <taxon>Fungi</taxon>
        <taxon>Fungi incertae sedis</taxon>
        <taxon>Microsporidia</taxon>
        <taxon>Ordosporidae</taxon>
        <taxon>Ordospora</taxon>
    </lineage>
</organism>
<accession>A0A0B2UKV8</accession>
<comment type="caution">
    <text evidence="1">The sequence shown here is derived from an EMBL/GenBank/DDBJ whole genome shotgun (WGS) entry which is preliminary data.</text>
</comment>
<evidence type="ECO:0000313" key="2">
    <source>
        <dbReference type="Proteomes" id="UP000031056"/>
    </source>
</evidence>
<dbReference type="InParanoid" id="A0A0B2UKV8"/>
<gene>
    <name evidence="1" type="ORF">M896_042030</name>
</gene>